<dbReference type="AlphaFoldDB" id="A0A1Y2BNA6"/>
<dbReference type="Pfam" id="PF15239">
    <property type="entry name" value="CFAP96-like"/>
    <property type="match status" value="1"/>
</dbReference>
<comment type="subcellular location">
    <subcellularLocation>
        <location evidence="1">Cytoplasm</location>
        <location evidence="1">Cytoskeleton</location>
        <location evidence="1">Microtubule organizing center</location>
        <location evidence="1">Centrosome</location>
    </subcellularLocation>
</comment>
<proteinExistence type="inferred from homology"/>
<dbReference type="STRING" id="1754190.A0A1Y2BNA6"/>
<comment type="caution">
    <text evidence="6">The sequence shown here is derived from an EMBL/GenBank/DDBJ whole genome shotgun (WGS) entry which is preliminary data.</text>
</comment>
<evidence type="ECO:0000256" key="1">
    <source>
        <dbReference type="ARBA" id="ARBA00004300"/>
    </source>
</evidence>
<organism evidence="6 7">
    <name type="scientific">Neocallimastix californiae</name>
    <dbReference type="NCBI Taxonomy" id="1754190"/>
    <lineage>
        <taxon>Eukaryota</taxon>
        <taxon>Fungi</taxon>
        <taxon>Fungi incertae sedis</taxon>
        <taxon>Chytridiomycota</taxon>
        <taxon>Chytridiomycota incertae sedis</taxon>
        <taxon>Neocallimastigomycetes</taxon>
        <taxon>Neocallimastigales</taxon>
        <taxon>Neocallimastigaceae</taxon>
        <taxon>Neocallimastix</taxon>
    </lineage>
</organism>
<evidence type="ECO:0000256" key="2">
    <source>
        <dbReference type="ARBA" id="ARBA00022490"/>
    </source>
</evidence>
<comment type="similarity">
    <text evidence="4">Belongs to the CFAP96 family.</text>
</comment>
<keyword evidence="3" id="KW-0206">Cytoskeleton</keyword>
<dbReference type="EMBL" id="MCOG01000149">
    <property type="protein sequence ID" value="ORY36234.1"/>
    <property type="molecule type" value="Genomic_DNA"/>
</dbReference>
<dbReference type="PANTHER" id="PTHR31144:SF1">
    <property type="entry name" value="UPF0602 PROTEIN C4ORF47"/>
    <property type="match status" value="1"/>
</dbReference>
<evidence type="ECO:0000256" key="5">
    <source>
        <dbReference type="ARBA" id="ARBA00035693"/>
    </source>
</evidence>
<gene>
    <name evidence="6" type="ORF">LY90DRAFT_673073</name>
</gene>
<evidence type="ECO:0000313" key="6">
    <source>
        <dbReference type="EMBL" id="ORY36234.1"/>
    </source>
</evidence>
<reference evidence="6 7" key="1">
    <citation type="submission" date="2016-08" db="EMBL/GenBank/DDBJ databases">
        <title>A Parts List for Fungal Cellulosomes Revealed by Comparative Genomics.</title>
        <authorList>
            <consortium name="DOE Joint Genome Institute"/>
            <person name="Haitjema C.H."/>
            <person name="Gilmore S.P."/>
            <person name="Henske J.K."/>
            <person name="Solomon K.V."/>
            <person name="De Groot R."/>
            <person name="Kuo A."/>
            <person name="Mondo S.J."/>
            <person name="Salamov A.A."/>
            <person name="Labutti K."/>
            <person name="Zhao Z."/>
            <person name="Chiniquy J."/>
            <person name="Barry K."/>
            <person name="Brewer H.M."/>
            <person name="Purvine S.O."/>
            <person name="Wright A.T."/>
            <person name="Boxma B."/>
            <person name="Van Alen T."/>
            <person name="Hackstein J.H."/>
            <person name="Baker S.E."/>
            <person name="Grigoriev I.V."/>
            <person name="O'Malley M.A."/>
        </authorList>
    </citation>
    <scope>NUCLEOTIDE SEQUENCE [LARGE SCALE GENOMIC DNA]</scope>
    <source>
        <strain evidence="6 7">G1</strain>
    </source>
</reference>
<evidence type="ECO:0000256" key="3">
    <source>
        <dbReference type="ARBA" id="ARBA00023212"/>
    </source>
</evidence>
<dbReference type="OrthoDB" id="283553at2759"/>
<evidence type="ECO:0000256" key="4">
    <source>
        <dbReference type="ARBA" id="ARBA00035656"/>
    </source>
</evidence>
<protein>
    <recommendedName>
        <fullName evidence="5">Cilia-and flagella-associated protein 96</fullName>
    </recommendedName>
</protein>
<dbReference type="GO" id="GO:0005881">
    <property type="term" value="C:cytoplasmic microtubule"/>
    <property type="evidence" value="ECO:0007669"/>
    <property type="project" value="TreeGrafter"/>
</dbReference>
<dbReference type="PANTHER" id="PTHR31144">
    <property type="entry name" value="UPF0602 PROTEIN C4ORF47"/>
    <property type="match status" value="1"/>
</dbReference>
<accession>A0A1Y2BNA6</accession>
<keyword evidence="7" id="KW-1185">Reference proteome</keyword>
<evidence type="ECO:0000313" key="7">
    <source>
        <dbReference type="Proteomes" id="UP000193920"/>
    </source>
</evidence>
<dbReference type="Proteomes" id="UP000193920">
    <property type="component" value="Unassembled WGS sequence"/>
</dbReference>
<name>A0A1Y2BNA6_9FUNG</name>
<keyword evidence="2" id="KW-0963">Cytoplasm</keyword>
<dbReference type="InterPro" id="IPR029358">
    <property type="entry name" value="CFAP96"/>
</dbReference>
<sequence>MKMKEKKDITIKPDLDRMGIFTEMEYISKDPYVDPYKLSKNLERGKGKQFITNSSKKGHDTNDVYFDSFKRVFEKEAYNKINDIYRKNRLEKLKKVTVPFKPSNVCPQSSGKGSIFGTFEQEYPLYDKEKESHLKSKPSKPSTPNKKTAKVNKNIYTNPAKKGVGYGYVDVTIGKYYEYMSDPYDRAKEIKKKERIEKAKKNIDSKPFIAGSNGNEYFDNKGFSWDINQEIIAKNKKPEKAPEKKKYEQPFRPASNIDYTINKFPEYISDGVEKKKNEELLKRAQLRKEGKLNNNVNGTMKLGGTIKTYPIASVVDKNISQIPPKWAQESLQNGRKVKEIKKVVNYNDPIVLFFKINN</sequence>